<gene>
    <name evidence="9" type="primary">pepP</name>
    <name evidence="9" type="ordered locus">CPF_2854</name>
</gene>
<keyword evidence="7" id="KW-0464">Manganese</keyword>
<dbReference type="InterPro" id="IPR052433">
    <property type="entry name" value="X-Pro_dipept-like"/>
</dbReference>
<keyword evidence="5" id="KW-0479">Metal-binding</keyword>
<dbReference type="InterPro" id="IPR001714">
    <property type="entry name" value="Pept_M24_MAP"/>
</dbReference>
<dbReference type="PANTHER" id="PTHR43226:SF4">
    <property type="entry name" value="XAA-PRO AMINOPEPTIDASE 3"/>
    <property type="match status" value="1"/>
</dbReference>
<dbReference type="eggNOG" id="COG0006">
    <property type="taxonomic scope" value="Bacteria"/>
</dbReference>
<evidence type="ECO:0000256" key="7">
    <source>
        <dbReference type="ARBA" id="ARBA00023211"/>
    </source>
</evidence>
<feature type="domain" description="Aminopeptidase P N-terminal" evidence="8">
    <location>
        <begin position="1"/>
        <end position="136"/>
    </location>
</feature>
<dbReference type="InterPro" id="IPR029149">
    <property type="entry name" value="Creatin/AminoP/Spt16_N"/>
</dbReference>
<comment type="cofactor">
    <cofactor evidence="2">
        <name>Mn(2+)</name>
        <dbReference type="ChEBI" id="CHEBI:29035"/>
    </cofactor>
</comment>
<accession>A0A0H2YR48</accession>
<dbReference type="EMBL" id="CP000246">
    <property type="protein sequence ID" value="ABG83083.1"/>
    <property type="molecule type" value="Genomic_DNA"/>
</dbReference>
<dbReference type="Gene3D" id="3.90.230.10">
    <property type="entry name" value="Creatinase/methionine aminopeptidase superfamily"/>
    <property type="match status" value="1"/>
</dbReference>
<dbReference type="Proteomes" id="UP000001823">
    <property type="component" value="Chromosome"/>
</dbReference>
<dbReference type="RefSeq" id="WP_003456838.1">
    <property type="nucleotide sequence ID" value="NC_008261.1"/>
</dbReference>
<evidence type="ECO:0000256" key="5">
    <source>
        <dbReference type="ARBA" id="ARBA00022723"/>
    </source>
</evidence>
<dbReference type="SUPFAM" id="SSF55920">
    <property type="entry name" value="Creatinase/aminopeptidase"/>
    <property type="match status" value="1"/>
</dbReference>
<dbReference type="PRINTS" id="PR00599">
    <property type="entry name" value="MAPEPTIDASE"/>
</dbReference>
<dbReference type="Gene3D" id="3.40.350.10">
    <property type="entry name" value="Creatinase/prolidase N-terminal domain"/>
    <property type="match status" value="1"/>
</dbReference>
<dbReference type="SUPFAM" id="SSF53092">
    <property type="entry name" value="Creatinase/prolidase N-terminal domain"/>
    <property type="match status" value="1"/>
</dbReference>
<dbReference type="HOGENOM" id="CLU_017266_1_0_9"/>
<sequence length="414" mass="47733">MKSLVFTKNRENLLKKLEDNSLLVLFAGEAKRKTADEYFPFTPNRNFYYLTGVDEEKHILMIKKINGVVDEVLYILKPNLEQERWTGKTIRDYEAKEVSGIENIKYLEEFKSDLNMIFTNGIAENLYLDLERVSFDEEMSKSQSFAKEIKERYPQVVIKDVYSDIASLRQIKCKEEVEEIKKAAHITAKGVELLMKECKPGMKEYELEAYFDFYLKQNGVKDYAFKTIAAAGVNAATLHYVDNNSEIKDGDLILFDLGAQVNYYNGDISRTFPANGKFTKRQKEVYEEVLKVNEEIINAIRPGVGFYEINDKANNLLAEACVRLGLIEDKKDYRKYYFHSIGHSLGLDTHDVGKRDIILEEGMVYTVEPGLYIEEEAIGIRIEDDVLVTKDGCEVLTKECIKSVEDIEKFMSNR</sequence>
<dbReference type="Pfam" id="PF00557">
    <property type="entry name" value="Peptidase_M24"/>
    <property type="match status" value="1"/>
</dbReference>
<name>A0A0H2YR48_CLOP1</name>
<keyword evidence="9" id="KW-0645">Protease</keyword>
<dbReference type="SMART" id="SM01011">
    <property type="entry name" value="AMP_N"/>
    <property type="match status" value="1"/>
</dbReference>
<dbReference type="PaxDb" id="195103-CPF_2854"/>
<keyword evidence="6 9" id="KW-0378">Hydrolase</keyword>
<dbReference type="AlphaFoldDB" id="A0A0H2YR48"/>
<dbReference type="InterPro" id="IPR000994">
    <property type="entry name" value="Pept_M24"/>
</dbReference>
<dbReference type="Pfam" id="PF05195">
    <property type="entry name" value="AMP_N"/>
    <property type="match status" value="1"/>
</dbReference>
<keyword evidence="9" id="KW-0031">Aminopeptidase</keyword>
<evidence type="ECO:0000313" key="10">
    <source>
        <dbReference type="Proteomes" id="UP000001823"/>
    </source>
</evidence>
<proteinExistence type="inferred from homology"/>
<dbReference type="InterPro" id="IPR036005">
    <property type="entry name" value="Creatinase/aminopeptidase-like"/>
</dbReference>
<evidence type="ECO:0000256" key="1">
    <source>
        <dbReference type="ARBA" id="ARBA00001424"/>
    </source>
</evidence>
<comment type="similarity">
    <text evidence="3">Belongs to the peptidase M24B family.</text>
</comment>
<evidence type="ECO:0000256" key="6">
    <source>
        <dbReference type="ARBA" id="ARBA00022801"/>
    </source>
</evidence>
<protein>
    <recommendedName>
        <fullName evidence="4">Xaa-Pro aminopeptidase</fullName>
        <ecNumber evidence="4">3.4.11.9</ecNumber>
    </recommendedName>
</protein>
<dbReference type="GO" id="GO:0005829">
    <property type="term" value="C:cytosol"/>
    <property type="evidence" value="ECO:0007669"/>
    <property type="project" value="TreeGrafter"/>
</dbReference>
<dbReference type="CDD" id="cd01087">
    <property type="entry name" value="Prolidase"/>
    <property type="match status" value="1"/>
</dbReference>
<dbReference type="KEGG" id="cpf:CPF_2854"/>
<reference evidence="9 10" key="1">
    <citation type="journal article" date="2006" name="Genome Res.">
        <title>Skewed genomic variability in strains of the toxigenic bacterial pathogen, Clostridium perfringens.</title>
        <authorList>
            <person name="Myers G.S."/>
            <person name="Rasko D.A."/>
            <person name="Cheung J.K."/>
            <person name="Ravel J."/>
            <person name="Seshadri R."/>
            <person name="Deboy R.T."/>
            <person name="Ren Q."/>
            <person name="Varga J."/>
            <person name="Awad M.M."/>
            <person name="Brinkac L.M."/>
            <person name="Daugherty S.C."/>
            <person name="Haft D.H."/>
            <person name="Dodson R.J."/>
            <person name="Madupu R."/>
            <person name="Nelson W.C."/>
            <person name="Rosovitz M.J."/>
            <person name="Sullivan S.A."/>
            <person name="Khouri H."/>
            <person name="Dimitrov G.I."/>
            <person name="Watkins K.L."/>
            <person name="Mulligan S."/>
            <person name="Benton J."/>
            <person name="Radune D."/>
            <person name="Fisher D.J."/>
            <person name="Atkins H.S."/>
            <person name="Hiscox T."/>
            <person name="Jost B.H."/>
            <person name="Billington S.J."/>
            <person name="Songer J.G."/>
            <person name="McClane B.A."/>
            <person name="Titball R.W."/>
            <person name="Rood J.I."/>
            <person name="Melville S.B."/>
            <person name="Paulsen I.T."/>
        </authorList>
    </citation>
    <scope>NUCLEOTIDE SEQUENCE [LARGE SCALE GENOMIC DNA]</scope>
    <source>
        <strain evidence="10">ATCC 13124 / DSM 756 / JCM 1290 / NCIMB 6125 / NCTC 8237 / S 107 / Type A</strain>
    </source>
</reference>
<dbReference type="InterPro" id="IPR007865">
    <property type="entry name" value="Aminopep_P_N"/>
</dbReference>
<dbReference type="PANTHER" id="PTHR43226">
    <property type="entry name" value="XAA-PRO AMINOPEPTIDASE 3"/>
    <property type="match status" value="1"/>
</dbReference>
<keyword evidence="10" id="KW-1185">Reference proteome</keyword>
<evidence type="ECO:0000313" key="9">
    <source>
        <dbReference type="EMBL" id="ABG83083.1"/>
    </source>
</evidence>
<dbReference type="GO" id="GO:0006508">
    <property type="term" value="P:proteolysis"/>
    <property type="evidence" value="ECO:0007669"/>
    <property type="project" value="TreeGrafter"/>
</dbReference>
<dbReference type="EC" id="3.4.11.9" evidence="4"/>
<comment type="catalytic activity">
    <reaction evidence="1">
        <text>Release of any N-terminal amino acid, including proline, that is linked to proline, even from a dipeptide or tripeptide.</text>
        <dbReference type="EC" id="3.4.11.9"/>
    </reaction>
</comment>
<dbReference type="STRING" id="195103.CPF_2854"/>
<dbReference type="GO" id="GO:0030145">
    <property type="term" value="F:manganese ion binding"/>
    <property type="evidence" value="ECO:0007669"/>
    <property type="project" value="InterPro"/>
</dbReference>
<evidence type="ECO:0000256" key="4">
    <source>
        <dbReference type="ARBA" id="ARBA00012574"/>
    </source>
</evidence>
<dbReference type="GeneID" id="93000866"/>
<evidence type="ECO:0000256" key="3">
    <source>
        <dbReference type="ARBA" id="ARBA00008766"/>
    </source>
</evidence>
<organism evidence="9 10">
    <name type="scientific">Clostridium perfringens (strain ATCC 13124 / DSM 756 / JCM 1290 / NCIMB 6125 / NCTC 8237 / Type A)</name>
    <dbReference type="NCBI Taxonomy" id="195103"/>
    <lineage>
        <taxon>Bacteria</taxon>
        <taxon>Bacillati</taxon>
        <taxon>Bacillota</taxon>
        <taxon>Clostridia</taxon>
        <taxon>Eubacteriales</taxon>
        <taxon>Clostridiaceae</taxon>
        <taxon>Clostridium</taxon>
    </lineage>
</organism>
<evidence type="ECO:0000256" key="2">
    <source>
        <dbReference type="ARBA" id="ARBA00001936"/>
    </source>
</evidence>
<evidence type="ECO:0000259" key="8">
    <source>
        <dbReference type="SMART" id="SM01011"/>
    </source>
</evidence>
<dbReference type="GO" id="GO:0070006">
    <property type="term" value="F:metalloaminopeptidase activity"/>
    <property type="evidence" value="ECO:0007669"/>
    <property type="project" value="InterPro"/>
</dbReference>